<evidence type="ECO:0000256" key="1">
    <source>
        <dbReference type="ARBA" id="ARBA00022598"/>
    </source>
</evidence>
<evidence type="ECO:0000256" key="4">
    <source>
        <dbReference type="ARBA" id="ARBA00022755"/>
    </source>
</evidence>
<evidence type="ECO:0000256" key="8">
    <source>
        <dbReference type="RuleBase" id="RU000520"/>
    </source>
</evidence>
<proteinExistence type="inferred from homology"/>
<dbReference type="Gene3D" id="1.10.300.10">
    <property type="entry name" value="Adenylosuccinate Synthetase, subunit A, domain 2"/>
    <property type="match status" value="1"/>
</dbReference>
<feature type="active site" description="Proton donor" evidence="7">
    <location>
        <position position="43"/>
    </location>
</feature>
<dbReference type="SMART" id="SM00788">
    <property type="entry name" value="Adenylsucc_synt"/>
    <property type="match status" value="1"/>
</dbReference>
<dbReference type="EC" id="6.3.4.4" evidence="7 8"/>
<dbReference type="PANTHER" id="PTHR11846">
    <property type="entry name" value="ADENYLOSUCCINATE SYNTHETASE"/>
    <property type="match status" value="1"/>
</dbReference>
<comment type="cofactor">
    <cofactor evidence="7">
        <name>Mg(2+)</name>
        <dbReference type="ChEBI" id="CHEBI:18420"/>
    </cofactor>
    <text evidence="7">Binds 1 Mg(2+) ion per subunit.</text>
</comment>
<dbReference type="Gene3D" id="3.40.440.10">
    <property type="entry name" value="Adenylosuccinate Synthetase, subunit A, domain 1"/>
    <property type="match status" value="1"/>
</dbReference>
<comment type="catalytic activity">
    <reaction evidence="7 8">
        <text>IMP + L-aspartate + GTP = N(6)-(1,2-dicarboxyethyl)-AMP + GDP + phosphate + 2 H(+)</text>
        <dbReference type="Rhea" id="RHEA:15753"/>
        <dbReference type="ChEBI" id="CHEBI:15378"/>
        <dbReference type="ChEBI" id="CHEBI:29991"/>
        <dbReference type="ChEBI" id="CHEBI:37565"/>
        <dbReference type="ChEBI" id="CHEBI:43474"/>
        <dbReference type="ChEBI" id="CHEBI:57567"/>
        <dbReference type="ChEBI" id="CHEBI:58053"/>
        <dbReference type="ChEBI" id="CHEBI:58189"/>
        <dbReference type="EC" id="6.3.4.4"/>
    </reaction>
</comment>
<feature type="binding site" description="in other chain" evidence="7">
    <location>
        <position position="235"/>
    </location>
    <ligand>
        <name>IMP</name>
        <dbReference type="ChEBI" id="CHEBI:58053"/>
        <note>ligand shared between dimeric partners</note>
    </ligand>
</feature>
<name>A0A923T7Q4_9BACT</name>
<evidence type="ECO:0000256" key="2">
    <source>
        <dbReference type="ARBA" id="ARBA00022723"/>
    </source>
</evidence>
<evidence type="ECO:0000256" key="3">
    <source>
        <dbReference type="ARBA" id="ARBA00022741"/>
    </source>
</evidence>
<evidence type="ECO:0000256" key="6">
    <source>
        <dbReference type="ARBA" id="ARBA00023134"/>
    </source>
</evidence>
<dbReference type="InterPro" id="IPR018220">
    <property type="entry name" value="Adenylosuccin_syn_GTP-bd"/>
</dbReference>
<keyword evidence="2 7" id="KW-0479">Metal-binding</keyword>
<sequence length="381" mass="42043">MKSSIVLGLGFGDEGKGVVTDWLCRQAQRPLVVRFSGGHQAGHTVVDGAGRSHVFSNFGAGTLAGAATFWSSYCTFHPVGVANEHRALVDLGLAPVLYVAGLAAVTTPYDLLYNRVLEANQRHGSCGLGFGATVARHAGPHKLHVMDLFDDFVLEQKLGSVAAYYRQLGVSFAEEVLEQQLEDFYRAVDYCRTAIHCTCGRAHFKNAADHYDSLIFEGSQGLLLDQEFGYFPHVTRAHVSSRNALEMIREYGLPEPQVFYVTRAYQTRHGNGPLTLEHLAPQLHPTPYETNVHNPWQGEQRRSLLDLNQLRYALSADAQYAAGLARQLVVTCLDQLDGPWWVSDDDRRTTLDTVSELAHRLGGHWQNCYGNYGQAGNLVAG</sequence>
<evidence type="ECO:0000313" key="9">
    <source>
        <dbReference type="EMBL" id="MBC6993133.1"/>
    </source>
</evidence>
<feature type="binding site" evidence="7">
    <location>
        <position position="13"/>
    </location>
    <ligand>
        <name>Mg(2+)</name>
        <dbReference type="ChEBI" id="CHEBI:18420"/>
    </ligand>
</feature>
<feature type="binding site" evidence="7">
    <location>
        <begin position="42"/>
        <end position="44"/>
    </location>
    <ligand>
        <name>GTP</name>
        <dbReference type="ChEBI" id="CHEBI:37565"/>
    </ligand>
</feature>
<dbReference type="InterPro" id="IPR042110">
    <property type="entry name" value="Adenylosuccinate_synth_dom2"/>
</dbReference>
<dbReference type="RefSeq" id="WP_187465257.1">
    <property type="nucleotide sequence ID" value="NZ_JACSIT010000051.1"/>
</dbReference>
<dbReference type="EMBL" id="JACSIT010000051">
    <property type="protein sequence ID" value="MBC6993133.1"/>
    <property type="molecule type" value="Genomic_DNA"/>
</dbReference>
<feature type="active site" description="Proton acceptor" evidence="7">
    <location>
        <position position="13"/>
    </location>
</feature>
<keyword evidence="1 7" id="KW-0436">Ligase</keyword>
<dbReference type="GO" id="GO:0005525">
    <property type="term" value="F:GTP binding"/>
    <property type="evidence" value="ECO:0007669"/>
    <property type="project" value="UniProtKB-UniRule"/>
</dbReference>
<gene>
    <name evidence="7" type="primary">purA</name>
    <name evidence="9" type="ORF">H9S92_03075</name>
</gene>
<comment type="function">
    <text evidence="7">Plays an important role in the de novo pathway of purine nucleotide biosynthesis. Catalyzes the first committed step in the biosynthesis of AMP from IMP.</text>
</comment>
<dbReference type="AlphaFoldDB" id="A0A923T7Q4"/>
<comment type="pathway">
    <text evidence="7 8">Purine metabolism; AMP biosynthesis via de novo pathway; AMP from IMP: step 1/2.</text>
</comment>
<evidence type="ECO:0000256" key="7">
    <source>
        <dbReference type="HAMAP-Rule" id="MF_00011"/>
    </source>
</evidence>
<reference evidence="9" key="1">
    <citation type="submission" date="2020-08" db="EMBL/GenBank/DDBJ databases">
        <title>Lewinella bacteria from marine environments.</title>
        <authorList>
            <person name="Zhong Y."/>
        </authorList>
    </citation>
    <scope>NUCLEOTIDE SEQUENCE</scope>
    <source>
        <strain evidence="9">KCTC 42187</strain>
    </source>
</reference>
<dbReference type="InterPro" id="IPR001114">
    <property type="entry name" value="Adenylosuccinate_synthetase"/>
</dbReference>
<feature type="binding site" evidence="7">
    <location>
        <begin position="332"/>
        <end position="334"/>
    </location>
    <ligand>
        <name>GTP</name>
        <dbReference type="ChEBI" id="CHEBI:37565"/>
    </ligand>
</feature>
<feature type="binding site" evidence="7">
    <location>
        <position position="42"/>
    </location>
    <ligand>
        <name>Mg(2+)</name>
        <dbReference type="ChEBI" id="CHEBI:18420"/>
    </ligand>
</feature>
<dbReference type="InterPro" id="IPR042111">
    <property type="entry name" value="Adenylosuccinate_synth_dom3"/>
</dbReference>
<dbReference type="HAMAP" id="MF_00011">
    <property type="entry name" value="Adenylosucc_synth"/>
    <property type="match status" value="1"/>
</dbReference>
<dbReference type="InterPro" id="IPR027417">
    <property type="entry name" value="P-loop_NTPase"/>
</dbReference>
<keyword evidence="7" id="KW-0963">Cytoplasm</keyword>
<dbReference type="GO" id="GO:0000287">
    <property type="term" value="F:magnesium ion binding"/>
    <property type="evidence" value="ECO:0007669"/>
    <property type="project" value="UniProtKB-UniRule"/>
</dbReference>
<dbReference type="Proteomes" id="UP000650081">
    <property type="component" value="Unassembled WGS sequence"/>
</dbReference>
<dbReference type="GO" id="GO:0046040">
    <property type="term" value="P:IMP metabolic process"/>
    <property type="evidence" value="ECO:0007669"/>
    <property type="project" value="TreeGrafter"/>
</dbReference>
<evidence type="ECO:0000313" key="10">
    <source>
        <dbReference type="Proteomes" id="UP000650081"/>
    </source>
</evidence>
<keyword evidence="4 7" id="KW-0658">Purine biosynthesis</keyword>
<dbReference type="SUPFAM" id="SSF52540">
    <property type="entry name" value="P-loop containing nucleoside triphosphate hydrolases"/>
    <property type="match status" value="1"/>
</dbReference>
<evidence type="ECO:0000256" key="5">
    <source>
        <dbReference type="ARBA" id="ARBA00022842"/>
    </source>
</evidence>
<feature type="binding site" description="in other chain" evidence="7">
    <location>
        <begin position="13"/>
        <end position="16"/>
    </location>
    <ligand>
        <name>IMP</name>
        <dbReference type="ChEBI" id="CHEBI:58053"/>
        <note>ligand shared between dimeric partners</note>
    </ligand>
</feature>
<keyword evidence="6 7" id="KW-0342">GTP-binding</keyword>
<comment type="caution">
    <text evidence="9">The sequence shown here is derived from an EMBL/GenBank/DDBJ whole genome shotgun (WGS) entry which is preliminary data.</text>
</comment>
<organism evidence="9 10">
    <name type="scientific">Neolewinella lacunae</name>
    <dbReference type="NCBI Taxonomy" id="1517758"/>
    <lineage>
        <taxon>Bacteria</taxon>
        <taxon>Pseudomonadati</taxon>
        <taxon>Bacteroidota</taxon>
        <taxon>Saprospiria</taxon>
        <taxon>Saprospirales</taxon>
        <taxon>Lewinellaceae</taxon>
        <taxon>Neolewinella</taxon>
    </lineage>
</organism>
<dbReference type="GO" id="GO:0005737">
    <property type="term" value="C:cytoplasm"/>
    <property type="evidence" value="ECO:0007669"/>
    <property type="project" value="UniProtKB-SubCell"/>
</dbReference>
<dbReference type="GO" id="GO:0044208">
    <property type="term" value="P:'de novo' AMP biosynthetic process"/>
    <property type="evidence" value="ECO:0007669"/>
    <property type="project" value="UniProtKB-UniRule"/>
</dbReference>
<comment type="subunit">
    <text evidence="7">Homodimer.</text>
</comment>
<dbReference type="PROSITE" id="PS01266">
    <property type="entry name" value="ADENYLOSUCCIN_SYN_1"/>
    <property type="match status" value="1"/>
</dbReference>
<dbReference type="InterPro" id="IPR042109">
    <property type="entry name" value="Adenylosuccinate_synth_dom1"/>
</dbReference>
<keyword evidence="10" id="KW-1185">Reference proteome</keyword>
<comment type="caution">
    <text evidence="7">Lacks conserved residue(s) required for the propagation of feature annotation.</text>
</comment>
<comment type="subcellular location">
    <subcellularLocation>
        <location evidence="7">Cytoplasm</location>
    </subcellularLocation>
</comment>
<keyword evidence="3 7" id="KW-0547">Nucleotide-binding</keyword>
<keyword evidence="5 7" id="KW-0460">Magnesium</keyword>
<feature type="binding site" evidence="7">
    <location>
        <begin position="12"/>
        <end position="18"/>
    </location>
    <ligand>
        <name>GTP</name>
        <dbReference type="ChEBI" id="CHEBI:37565"/>
    </ligand>
</feature>
<dbReference type="Pfam" id="PF00709">
    <property type="entry name" value="Adenylsucc_synt"/>
    <property type="match status" value="1"/>
</dbReference>
<comment type="similarity">
    <text evidence="7 8">Belongs to the adenylosuccinate synthetase family.</text>
</comment>
<feature type="binding site" description="in other chain" evidence="7">
    <location>
        <position position="220"/>
    </location>
    <ligand>
        <name>IMP</name>
        <dbReference type="ChEBI" id="CHEBI:58053"/>
        <note>ligand shared between dimeric partners</note>
    </ligand>
</feature>
<accession>A0A923T7Q4</accession>
<dbReference type="Gene3D" id="3.90.170.10">
    <property type="entry name" value="Adenylosuccinate Synthetase, subunit A, domain 3"/>
    <property type="match status" value="1"/>
</dbReference>
<dbReference type="PANTHER" id="PTHR11846:SF0">
    <property type="entry name" value="ADENYLOSUCCINATE SYNTHETASE"/>
    <property type="match status" value="1"/>
</dbReference>
<dbReference type="GO" id="GO:0004019">
    <property type="term" value="F:adenylosuccinate synthase activity"/>
    <property type="evidence" value="ECO:0007669"/>
    <property type="project" value="UniProtKB-UniRule"/>
</dbReference>
<protein>
    <recommendedName>
        <fullName evidence="7 8">Adenylosuccinate synthetase</fullName>
        <shortName evidence="7">AMPSase</shortName>
        <shortName evidence="7">AdSS</shortName>
        <ecNumber evidence="7 8">6.3.4.4</ecNumber>
    </recommendedName>
    <alternativeName>
        <fullName evidence="7">IMP--aspartate ligase</fullName>
    </alternativeName>
</protein>